<dbReference type="Proteomes" id="UP000276301">
    <property type="component" value="Unassembled WGS sequence"/>
</dbReference>
<dbReference type="InterPro" id="IPR006448">
    <property type="entry name" value="Phage_term_ssu_P27"/>
</dbReference>
<keyword evidence="2" id="KW-1185">Reference proteome</keyword>
<proteinExistence type="predicted"/>
<gene>
    <name evidence="1" type="ORF">D4A47_06325</name>
</gene>
<accession>A0A498CPT9</accession>
<dbReference type="RefSeq" id="WP_121586625.1">
    <property type="nucleotide sequence ID" value="NZ_DBGCTL010000061.1"/>
</dbReference>
<name>A0A498CPT9_9FIRM</name>
<dbReference type="Pfam" id="PF05119">
    <property type="entry name" value="Terminase_4"/>
    <property type="match status" value="1"/>
</dbReference>
<protein>
    <submittedName>
        <fullName evidence="1">RNA polymerase subunit sigma-70</fullName>
    </submittedName>
</protein>
<comment type="caution">
    <text evidence="1">The sequence shown here is derived from an EMBL/GenBank/DDBJ whole genome shotgun (WGS) entry which is preliminary data.</text>
</comment>
<evidence type="ECO:0000313" key="1">
    <source>
        <dbReference type="EMBL" id="RLL12139.1"/>
    </source>
</evidence>
<sequence length="108" mass="12146">MKKGTAKKNDLRERIRQDLLDQLESDGTVGEYYIDLVGDYMSMWDTKNELMEDIAARGAVVEYTSNTGVSNMKRNESIDQQLKVNAQMLKLLDALGIKPSTGGEEDEL</sequence>
<evidence type="ECO:0000313" key="2">
    <source>
        <dbReference type="Proteomes" id="UP000276301"/>
    </source>
</evidence>
<dbReference type="AlphaFoldDB" id="A0A498CPT9"/>
<organism evidence="1 2">
    <name type="scientific">Anaerotruncus massiliensis</name>
    <name type="common">ex Liu et al. 2021</name>
    <dbReference type="NCBI Taxonomy" id="2321404"/>
    <lineage>
        <taxon>Bacteria</taxon>
        <taxon>Bacillati</taxon>
        <taxon>Bacillota</taxon>
        <taxon>Clostridia</taxon>
        <taxon>Eubacteriales</taxon>
        <taxon>Oscillospiraceae</taxon>
        <taxon>Anaerotruncus</taxon>
    </lineage>
</organism>
<dbReference type="EMBL" id="RCHT01000007">
    <property type="protein sequence ID" value="RLL12139.1"/>
    <property type="molecule type" value="Genomic_DNA"/>
</dbReference>
<reference evidence="1 2" key="1">
    <citation type="submission" date="2018-10" db="EMBL/GenBank/DDBJ databases">
        <title>Anaerotruncus faecis sp. nov., isolated from human feces.</title>
        <authorList>
            <person name="Wang Y.-J."/>
        </authorList>
    </citation>
    <scope>NUCLEOTIDE SEQUENCE [LARGE SCALE GENOMIC DNA]</scope>
    <source>
        <strain evidence="1 2">22A2-44</strain>
    </source>
</reference>